<organism evidence="2 3">
    <name type="scientific">Dryococelus australis</name>
    <dbReference type="NCBI Taxonomy" id="614101"/>
    <lineage>
        <taxon>Eukaryota</taxon>
        <taxon>Metazoa</taxon>
        <taxon>Ecdysozoa</taxon>
        <taxon>Arthropoda</taxon>
        <taxon>Hexapoda</taxon>
        <taxon>Insecta</taxon>
        <taxon>Pterygota</taxon>
        <taxon>Neoptera</taxon>
        <taxon>Polyneoptera</taxon>
        <taxon>Phasmatodea</taxon>
        <taxon>Verophasmatodea</taxon>
        <taxon>Anareolatae</taxon>
        <taxon>Phasmatidae</taxon>
        <taxon>Eurycanthinae</taxon>
        <taxon>Dryococelus</taxon>
    </lineage>
</organism>
<accession>A0ABQ9GLT5</accession>
<protein>
    <submittedName>
        <fullName evidence="2">Uncharacterized protein</fullName>
    </submittedName>
</protein>
<evidence type="ECO:0000256" key="1">
    <source>
        <dbReference type="SAM" id="MobiDB-lite"/>
    </source>
</evidence>
<reference evidence="2 3" key="1">
    <citation type="submission" date="2023-02" db="EMBL/GenBank/DDBJ databases">
        <title>LHISI_Scaffold_Assembly.</title>
        <authorList>
            <person name="Stuart O.P."/>
            <person name="Cleave R."/>
            <person name="Magrath M.J.L."/>
            <person name="Mikheyev A.S."/>
        </authorList>
    </citation>
    <scope>NUCLEOTIDE SEQUENCE [LARGE SCALE GENOMIC DNA]</scope>
    <source>
        <strain evidence="2">Daus_M_001</strain>
        <tissue evidence="2">Leg muscle</tissue>
    </source>
</reference>
<sequence>MFPNGVLAGASQAVHTRIETSSRIVECEELTSEPHNKGRLLEQAGGDVEEVVHVKYIITDEVDDRKEKGELGEKQFVMKNEGKTPRTDDLSRLSRGGMTVEEVEGPTRPEMHDATHKLGVAMVVEEPDSDREEHIIKVNISRGVSIVSLTEDEPSRASLSRGVSREDAVRESIHEQKAEARDAPSSQEGLLLDKETIITNDLPDGKSVSVTSKVSPPTEQEARQLEKGMQQEETSPSARKKSSSSVEATAPEKDPRRREECLGFLVVAGGSAVDDDSVLDPEVAALLKRVRKQRSVLEEILDKEGERKLEGRCSDPTFRETLHSSYQHILLLY</sequence>
<evidence type="ECO:0000313" key="2">
    <source>
        <dbReference type="EMBL" id="KAJ8872975.1"/>
    </source>
</evidence>
<comment type="caution">
    <text evidence="2">The sequence shown here is derived from an EMBL/GenBank/DDBJ whole genome shotgun (WGS) entry which is preliminary data.</text>
</comment>
<gene>
    <name evidence="2" type="ORF">PR048_026591</name>
</gene>
<name>A0ABQ9GLT5_9NEOP</name>
<dbReference type="Proteomes" id="UP001159363">
    <property type="component" value="Chromosome 10"/>
</dbReference>
<feature type="compositionally biased region" description="Basic and acidic residues" evidence="1">
    <location>
        <begin position="163"/>
        <end position="182"/>
    </location>
</feature>
<dbReference type="EMBL" id="JARBHB010000011">
    <property type="protein sequence ID" value="KAJ8872975.1"/>
    <property type="molecule type" value="Genomic_DNA"/>
</dbReference>
<keyword evidence="3" id="KW-1185">Reference proteome</keyword>
<proteinExistence type="predicted"/>
<feature type="region of interest" description="Disordered" evidence="1">
    <location>
        <begin position="151"/>
        <end position="255"/>
    </location>
</feature>
<feature type="compositionally biased region" description="Basic and acidic residues" evidence="1">
    <location>
        <begin position="220"/>
        <end position="230"/>
    </location>
</feature>
<feature type="compositionally biased region" description="Low complexity" evidence="1">
    <location>
        <begin position="206"/>
        <end position="218"/>
    </location>
</feature>
<evidence type="ECO:0000313" key="3">
    <source>
        <dbReference type="Proteomes" id="UP001159363"/>
    </source>
</evidence>